<proteinExistence type="predicted"/>
<evidence type="ECO:0000313" key="2">
    <source>
        <dbReference type="Proteomes" id="UP000053664"/>
    </source>
</evidence>
<dbReference type="AlphaFoldDB" id="A0A061H9G4"/>
<dbReference type="eggNOG" id="KOG1572">
    <property type="taxonomic scope" value="Eukaryota"/>
</dbReference>
<dbReference type="GO" id="GO:0016791">
    <property type="term" value="F:phosphatase activity"/>
    <property type="evidence" value="ECO:0007669"/>
    <property type="project" value="TreeGrafter"/>
</dbReference>
<dbReference type="SUPFAM" id="SSF52799">
    <property type="entry name" value="(Phosphotyrosine protein) phosphatases II"/>
    <property type="match status" value="1"/>
</dbReference>
<protein>
    <recommendedName>
        <fullName evidence="3">Tyrosine phosphatase</fullName>
    </recommendedName>
</protein>
<gene>
    <name evidence="1" type="ORF">PFL1_05174</name>
</gene>
<evidence type="ECO:0008006" key="3">
    <source>
        <dbReference type="Google" id="ProtNLM"/>
    </source>
</evidence>
<dbReference type="PANTHER" id="PTHR31126:SF18">
    <property type="entry name" value="PROTEIN-TYROSINE-PHOSPHATASE"/>
    <property type="match status" value="1"/>
</dbReference>
<dbReference type="InterPro" id="IPR004861">
    <property type="entry name" value="Siw14-like"/>
</dbReference>
<dbReference type="KEGG" id="pfp:PFL1_05174"/>
<dbReference type="Gene3D" id="3.90.190.10">
    <property type="entry name" value="Protein tyrosine phosphatase superfamily"/>
    <property type="match status" value="1"/>
</dbReference>
<evidence type="ECO:0000313" key="1">
    <source>
        <dbReference type="EMBL" id="EPQ27251.1"/>
    </source>
</evidence>
<dbReference type="Proteomes" id="UP000053664">
    <property type="component" value="Unassembled WGS sequence"/>
</dbReference>
<sequence length="237" mass="25740">MTATSPSIPTAPVLQPPPLFAPVAPCIYRSATPPPSSHAFLSTLHLKTILSLTSELPSTSLQSYARKNGIRFIHFGPYSSSFPQASSASASAPFSLPAFASSSSLFNSTAATTTASPPTIAAPISSTITTETLKDSLQLLLDSSNHPILVTDTSGIQETGILLACLRKLQRWNFATILVEYRNFAGNRARAANERLIEMFDTDLITLPQQEDLPAWFAQQVAWDEDELDRRRMGEML</sequence>
<dbReference type="CDD" id="cd14501">
    <property type="entry name" value="PFA-DSP"/>
    <property type="match status" value="1"/>
</dbReference>
<dbReference type="HOGENOM" id="CLU_047845_2_2_1"/>
<accession>A0A061H9G4</accession>
<dbReference type="GeneID" id="19319272"/>
<name>A0A061H9G4_9BASI</name>
<dbReference type="PANTHER" id="PTHR31126">
    <property type="entry name" value="TYROSINE-PROTEIN PHOSPHATASE"/>
    <property type="match status" value="1"/>
</dbReference>
<dbReference type="RefSeq" id="XP_007880895.1">
    <property type="nucleotide sequence ID" value="XM_007882704.1"/>
</dbReference>
<dbReference type="InterPro" id="IPR029021">
    <property type="entry name" value="Prot-tyrosine_phosphatase-like"/>
</dbReference>
<dbReference type="OrthoDB" id="6375174at2759"/>
<dbReference type="EMBL" id="KE361640">
    <property type="protein sequence ID" value="EPQ27251.1"/>
    <property type="molecule type" value="Genomic_DNA"/>
</dbReference>
<reference evidence="1 2" key="1">
    <citation type="journal article" date="2013" name="Plant Cell">
        <title>The transition from a phytopathogenic smut ancestor to an anamorphic biocontrol agent deciphered by comparative whole-genome analysis.</title>
        <authorList>
            <person name="Lefebvre F."/>
            <person name="Joly D.L."/>
            <person name="Labbe C."/>
            <person name="Teichmann B."/>
            <person name="Linning R."/>
            <person name="Belzile F."/>
            <person name="Bakkeren G."/>
            <person name="Belanger R.R."/>
        </authorList>
    </citation>
    <scope>NUCLEOTIDE SEQUENCE [LARGE SCALE GENOMIC DNA]</scope>
    <source>
        <strain evidence="1 2">PF-1</strain>
    </source>
</reference>
<dbReference type="Pfam" id="PF03162">
    <property type="entry name" value="Y_phosphatase2"/>
    <property type="match status" value="1"/>
</dbReference>
<organism evidence="1 2">
    <name type="scientific">Pseudozyma flocculosa PF-1</name>
    <dbReference type="NCBI Taxonomy" id="1277687"/>
    <lineage>
        <taxon>Eukaryota</taxon>
        <taxon>Fungi</taxon>
        <taxon>Dikarya</taxon>
        <taxon>Basidiomycota</taxon>
        <taxon>Ustilaginomycotina</taxon>
        <taxon>Ustilaginomycetes</taxon>
        <taxon>Ustilaginales</taxon>
        <taxon>Ustilaginaceae</taxon>
        <taxon>Pseudozyma</taxon>
    </lineage>
</organism>